<organism evidence="3 4">
    <name type="scientific">Cohnella rhizosphaerae</name>
    <dbReference type="NCBI Taxonomy" id="1457232"/>
    <lineage>
        <taxon>Bacteria</taxon>
        <taxon>Bacillati</taxon>
        <taxon>Bacillota</taxon>
        <taxon>Bacilli</taxon>
        <taxon>Bacillales</taxon>
        <taxon>Paenibacillaceae</taxon>
        <taxon>Cohnella</taxon>
    </lineage>
</organism>
<feature type="region of interest" description="Disordered" evidence="1">
    <location>
        <begin position="31"/>
        <end position="62"/>
    </location>
</feature>
<evidence type="ECO:0000313" key="3">
    <source>
        <dbReference type="EMBL" id="MDG0812142.1"/>
    </source>
</evidence>
<reference evidence="3" key="1">
    <citation type="submission" date="2022-10" db="EMBL/GenBank/DDBJ databases">
        <title>Comparative genomic analysis of Cohnella hashimotonis sp. nov., isolated from the International Space Station.</title>
        <authorList>
            <person name="Simpson A."/>
            <person name="Venkateswaran K."/>
        </authorList>
    </citation>
    <scope>NUCLEOTIDE SEQUENCE</scope>
    <source>
        <strain evidence="3">DSM 28161</strain>
    </source>
</reference>
<feature type="region of interest" description="Disordered" evidence="1">
    <location>
        <begin position="85"/>
        <end position="108"/>
    </location>
</feature>
<proteinExistence type="predicted"/>
<evidence type="ECO:0000256" key="1">
    <source>
        <dbReference type="SAM" id="MobiDB-lite"/>
    </source>
</evidence>
<name>A0A9X4QW73_9BACL</name>
<dbReference type="EMBL" id="JAPDIA010000008">
    <property type="protein sequence ID" value="MDG0812142.1"/>
    <property type="molecule type" value="Genomic_DNA"/>
</dbReference>
<evidence type="ECO:0000313" key="4">
    <source>
        <dbReference type="Proteomes" id="UP001153404"/>
    </source>
</evidence>
<keyword evidence="4" id="KW-1185">Reference proteome</keyword>
<accession>A0A9X4QW73</accession>
<keyword evidence="2" id="KW-1133">Transmembrane helix</keyword>
<protein>
    <submittedName>
        <fullName evidence="3">Uncharacterized protein</fullName>
    </submittedName>
</protein>
<feature type="compositionally biased region" description="Low complexity" evidence="1">
    <location>
        <begin position="89"/>
        <end position="99"/>
    </location>
</feature>
<feature type="transmembrane region" description="Helical" evidence="2">
    <location>
        <begin position="6"/>
        <end position="26"/>
    </location>
</feature>
<comment type="caution">
    <text evidence="3">The sequence shown here is derived from an EMBL/GenBank/DDBJ whole genome shotgun (WGS) entry which is preliminary data.</text>
</comment>
<gene>
    <name evidence="3" type="ORF">OMP40_24400</name>
</gene>
<keyword evidence="2" id="KW-0472">Membrane</keyword>
<keyword evidence="2" id="KW-0812">Transmembrane</keyword>
<evidence type="ECO:0000256" key="2">
    <source>
        <dbReference type="SAM" id="Phobius"/>
    </source>
</evidence>
<dbReference type="Proteomes" id="UP001153404">
    <property type="component" value="Unassembled WGS sequence"/>
</dbReference>
<dbReference type="AlphaFoldDB" id="A0A9X4QW73"/>
<dbReference type="RefSeq" id="WP_277535284.1">
    <property type="nucleotide sequence ID" value="NZ_JAPDIA010000008.1"/>
</dbReference>
<sequence length="108" mass="11459">MEQLIRFLFGNIYYVFVIAGVLYVLFRKSPLEKPPPKSGNRPAGRMPDFGGRRNAPPDAADIGAKAGFKADDGAAACRTAGGSGRFRAEGAACRDAARASAKRGTGRR</sequence>